<dbReference type="Gene3D" id="1.25.40.10">
    <property type="entry name" value="Tetratricopeptide repeat domain"/>
    <property type="match status" value="1"/>
</dbReference>
<feature type="compositionally biased region" description="Acidic residues" evidence="1">
    <location>
        <begin position="66"/>
        <end position="82"/>
    </location>
</feature>
<keyword evidence="2" id="KW-1133">Transmembrane helix</keyword>
<gene>
    <name evidence="3" type="ORF">RFI_23390</name>
</gene>
<protein>
    <submittedName>
        <fullName evidence="3">Uncharacterized protein</fullName>
    </submittedName>
</protein>
<accession>X6MLN5</accession>
<feature type="compositionally biased region" description="Low complexity" evidence="1">
    <location>
        <begin position="232"/>
        <end position="247"/>
    </location>
</feature>
<evidence type="ECO:0000313" key="3">
    <source>
        <dbReference type="EMBL" id="ETO13980.1"/>
    </source>
</evidence>
<feature type="compositionally biased region" description="Polar residues" evidence="1">
    <location>
        <begin position="20"/>
        <end position="30"/>
    </location>
</feature>
<dbReference type="AlphaFoldDB" id="X6MLN5"/>
<feature type="compositionally biased region" description="Basic and acidic residues" evidence="1">
    <location>
        <begin position="252"/>
        <end position="261"/>
    </location>
</feature>
<dbReference type="Proteomes" id="UP000023152">
    <property type="component" value="Unassembled WGS sequence"/>
</dbReference>
<keyword evidence="2" id="KW-0812">Transmembrane</keyword>
<name>X6MLN5_RETFI</name>
<feature type="compositionally biased region" description="Basic and acidic residues" evidence="1">
    <location>
        <begin position="32"/>
        <end position="55"/>
    </location>
</feature>
<sequence>MGGNESSESNKPHEGPEGISSENVATNNVHSKGIDSEGGTLKKMERKEQTGKKESEDTEDKASPLIEEEKEIELEEGEEEEERTWIERISENPKSGNVRVKFGNYLLKQDRNDEAQYQFKAALQLNGRNVAAWYSLGLLHQQNLYRAYLEKKMGDAFEYGNDAMQCYHKVLEIKMNDVETHYQLALLYLTQLQTCVCYSTDEIPSSIASFVQEVLTNGCYQDGCDYHDSDNDNGNNNNDDNDNNNANYRDCGTNEEKKTEVSETMSSHNSKTSNNKKKDNKQWGCGRYSPWYEDRHKSATRCIHHIRTCMKFLTPFDSLAFGICATYARLLYLQCLPPFNYSHSIEERFVLFCYFFLLFSAIDRGLILLLLTLT</sequence>
<feature type="region of interest" description="Disordered" evidence="1">
    <location>
        <begin position="1"/>
        <end position="84"/>
    </location>
</feature>
<proteinExistence type="predicted"/>
<dbReference type="InterPro" id="IPR011990">
    <property type="entry name" value="TPR-like_helical_dom_sf"/>
</dbReference>
<dbReference type="EMBL" id="ASPP01020288">
    <property type="protein sequence ID" value="ETO13980.1"/>
    <property type="molecule type" value="Genomic_DNA"/>
</dbReference>
<evidence type="ECO:0000256" key="2">
    <source>
        <dbReference type="SAM" id="Phobius"/>
    </source>
</evidence>
<evidence type="ECO:0000313" key="4">
    <source>
        <dbReference type="Proteomes" id="UP000023152"/>
    </source>
</evidence>
<dbReference type="SUPFAM" id="SSF48452">
    <property type="entry name" value="TPR-like"/>
    <property type="match status" value="1"/>
</dbReference>
<feature type="transmembrane region" description="Helical" evidence="2">
    <location>
        <begin position="349"/>
        <end position="373"/>
    </location>
</feature>
<keyword evidence="4" id="KW-1185">Reference proteome</keyword>
<evidence type="ECO:0000256" key="1">
    <source>
        <dbReference type="SAM" id="MobiDB-lite"/>
    </source>
</evidence>
<organism evidence="3 4">
    <name type="scientific">Reticulomyxa filosa</name>
    <dbReference type="NCBI Taxonomy" id="46433"/>
    <lineage>
        <taxon>Eukaryota</taxon>
        <taxon>Sar</taxon>
        <taxon>Rhizaria</taxon>
        <taxon>Retaria</taxon>
        <taxon>Foraminifera</taxon>
        <taxon>Monothalamids</taxon>
        <taxon>Reticulomyxidae</taxon>
        <taxon>Reticulomyxa</taxon>
    </lineage>
</organism>
<feature type="region of interest" description="Disordered" evidence="1">
    <location>
        <begin position="230"/>
        <end position="281"/>
    </location>
</feature>
<reference evidence="3 4" key="1">
    <citation type="journal article" date="2013" name="Curr. Biol.">
        <title>The Genome of the Foraminiferan Reticulomyxa filosa.</title>
        <authorList>
            <person name="Glockner G."/>
            <person name="Hulsmann N."/>
            <person name="Schleicher M."/>
            <person name="Noegel A.A."/>
            <person name="Eichinger L."/>
            <person name="Gallinger C."/>
            <person name="Pawlowski J."/>
            <person name="Sierra R."/>
            <person name="Euteneuer U."/>
            <person name="Pillet L."/>
            <person name="Moustafa A."/>
            <person name="Platzer M."/>
            <person name="Groth M."/>
            <person name="Szafranski K."/>
            <person name="Schliwa M."/>
        </authorList>
    </citation>
    <scope>NUCLEOTIDE SEQUENCE [LARGE SCALE GENOMIC DNA]</scope>
</reference>
<comment type="caution">
    <text evidence="3">The sequence shown here is derived from an EMBL/GenBank/DDBJ whole genome shotgun (WGS) entry which is preliminary data.</text>
</comment>
<keyword evidence="2" id="KW-0472">Membrane</keyword>